<reference evidence="1 2" key="1">
    <citation type="submission" date="2014-06" db="EMBL/GenBank/DDBJ databases">
        <authorList>
            <person name="Swart Estienne"/>
        </authorList>
    </citation>
    <scope>NUCLEOTIDE SEQUENCE [LARGE SCALE GENOMIC DNA]</scope>
    <source>
        <strain evidence="1 2">130c</strain>
    </source>
</reference>
<gene>
    <name evidence="1" type="primary">Contig11823.g12639</name>
    <name evidence="1" type="ORF">STYLEM_10512</name>
</gene>
<accession>A0A078AGZ2</accession>
<protein>
    <submittedName>
        <fullName evidence="1">Uncharacterized protein</fullName>
    </submittedName>
</protein>
<dbReference type="EMBL" id="CCKQ01010001">
    <property type="protein sequence ID" value="CDW81494.1"/>
    <property type="molecule type" value="Genomic_DNA"/>
</dbReference>
<dbReference type="AlphaFoldDB" id="A0A078AGZ2"/>
<evidence type="ECO:0000313" key="2">
    <source>
        <dbReference type="Proteomes" id="UP000039865"/>
    </source>
</evidence>
<sequence>MSFYHNQSGRRIGFLKTYFTTDELSILKQVYVEDLLLYDTLLQDLNDLNSYLKFYPGIGNIFNKVALDPQILEFIAKKLALMDKSEIPIILMNPHYDDENSPIDVACRQNQLKSLKILLELITNYQNDHGFNYLIDNNLVYFIEKGLELSEYFESTLSIFQLKREQLTQEQQDSKDCIQSLNELSITKNVKKNDKIIQFNQQKKQSESQTSIEYYLINLPKTLQKLDLIKALSISQKLEYFDNLTIQTIIKFKWKQYT</sequence>
<name>A0A078AGZ2_STYLE</name>
<evidence type="ECO:0000313" key="1">
    <source>
        <dbReference type="EMBL" id="CDW81494.1"/>
    </source>
</evidence>
<keyword evidence="2" id="KW-1185">Reference proteome</keyword>
<dbReference type="Proteomes" id="UP000039865">
    <property type="component" value="Unassembled WGS sequence"/>
</dbReference>
<organism evidence="1 2">
    <name type="scientific">Stylonychia lemnae</name>
    <name type="common">Ciliate</name>
    <dbReference type="NCBI Taxonomy" id="5949"/>
    <lineage>
        <taxon>Eukaryota</taxon>
        <taxon>Sar</taxon>
        <taxon>Alveolata</taxon>
        <taxon>Ciliophora</taxon>
        <taxon>Intramacronucleata</taxon>
        <taxon>Spirotrichea</taxon>
        <taxon>Stichotrichia</taxon>
        <taxon>Sporadotrichida</taxon>
        <taxon>Oxytrichidae</taxon>
        <taxon>Stylonychinae</taxon>
        <taxon>Stylonychia</taxon>
    </lineage>
</organism>
<dbReference type="InParanoid" id="A0A078AGZ2"/>
<proteinExistence type="predicted"/>